<keyword evidence="2" id="KW-1185">Reference proteome</keyword>
<dbReference type="AlphaFoldDB" id="A0A2P6MR22"/>
<gene>
    <name evidence="1" type="ORF">PROFUN_16326</name>
</gene>
<dbReference type="InParanoid" id="A0A2P6MR22"/>
<evidence type="ECO:0000313" key="2">
    <source>
        <dbReference type="Proteomes" id="UP000241769"/>
    </source>
</evidence>
<proteinExistence type="predicted"/>
<accession>A0A2P6MR22</accession>
<dbReference type="Proteomes" id="UP000241769">
    <property type="component" value="Unassembled WGS sequence"/>
</dbReference>
<protein>
    <submittedName>
        <fullName evidence="1">Uncharacterized protein</fullName>
    </submittedName>
</protein>
<evidence type="ECO:0000313" key="1">
    <source>
        <dbReference type="EMBL" id="PRP74159.1"/>
    </source>
</evidence>
<reference evidence="1 2" key="1">
    <citation type="journal article" date="2018" name="Genome Biol. Evol.">
        <title>Multiple Roots of Fruiting Body Formation in Amoebozoa.</title>
        <authorList>
            <person name="Hillmann F."/>
            <person name="Forbes G."/>
            <person name="Novohradska S."/>
            <person name="Ferling I."/>
            <person name="Riege K."/>
            <person name="Groth M."/>
            <person name="Westermann M."/>
            <person name="Marz M."/>
            <person name="Spaller T."/>
            <person name="Winckler T."/>
            <person name="Schaap P."/>
            <person name="Glockner G."/>
        </authorList>
    </citation>
    <scope>NUCLEOTIDE SEQUENCE [LARGE SCALE GENOMIC DNA]</scope>
    <source>
        <strain evidence="1 2">Jena</strain>
    </source>
</reference>
<sequence length="69" mass="8355">MPTERKLLVMTNRHQQLNRKIKKLFNMITHSYQTHGFLSLCQLWLKYAQKLMLSYLLYLSHNLFTARLS</sequence>
<dbReference type="EMBL" id="MDYQ01000496">
    <property type="protein sequence ID" value="PRP74159.1"/>
    <property type="molecule type" value="Genomic_DNA"/>
</dbReference>
<name>A0A2P6MR22_9EUKA</name>
<organism evidence="1 2">
    <name type="scientific">Planoprotostelium fungivorum</name>
    <dbReference type="NCBI Taxonomy" id="1890364"/>
    <lineage>
        <taxon>Eukaryota</taxon>
        <taxon>Amoebozoa</taxon>
        <taxon>Evosea</taxon>
        <taxon>Variosea</taxon>
        <taxon>Cavosteliida</taxon>
        <taxon>Cavosteliaceae</taxon>
        <taxon>Planoprotostelium</taxon>
    </lineage>
</organism>
<comment type="caution">
    <text evidence="1">The sequence shown here is derived from an EMBL/GenBank/DDBJ whole genome shotgun (WGS) entry which is preliminary data.</text>
</comment>